<keyword evidence="6" id="KW-0998">Cell outer membrane</keyword>
<evidence type="ECO:0000259" key="9">
    <source>
        <dbReference type="Pfam" id="PF24575"/>
    </source>
</evidence>
<dbReference type="Pfam" id="PF04575">
    <property type="entry name" value="SlipAM"/>
    <property type="match status" value="1"/>
</dbReference>
<comment type="similarity">
    <text evidence="7">Belongs to the Slam family.</text>
</comment>
<dbReference type="Gene3D" id="1.25.40.10">
    <property type="entry name" value="Tetratricopeptide repeat domain"/>
    <property type="match status" value="1"/>
</dbReference>
<proteinExistence type="inferred from homology"/>
<evidence type="ECO:0000256" key="4">
    <source>
        <dbReference type="ARBA" id="ARBA00022729"/>
    </source>
</evidence>
<dbReference type="SUPFAM" id="SSF48452">
    <property type="entry name" value="TPR-like"/>
    <property type="match status" value="1"/>
</dbReference>
<keyword evidence="11" id="KW-1185">Reference proteome</keyword>
<evidence type="ECO:0000256" key="3">
    <source>
        <dbReference type="ARBA" id="ARBA00022692"/>
    </source>
</evidence>
<evidence type="ECO:0000259" key="8">
    <source>
        <dbReference type="Pfam" id="PF04575"/>
    </source>
</evidence>
<dbReference type="RefSeq" id="WP_077462500.1">
    <property type="nucleotide sequence ID" value="NZ_MLAA01000005.1"/>
</dbReference>
<evidence type="ECO:0000256" key="1">
    <source>
        <dbReference type="ARBA" id="ARBA00004571"/>
    </source>
</evidence>
<accession>A0ABX3KZ26</accession>
<evidence type="ECO:0000256" key="5">
    <source>
        <dbReference type="ARBA" id="ARBA00023136"/>
    </source>
</evidence>
<sequence>MLCFHKTRLSVGVVSLFFSSFVWGESVAIRSYDPSDPVFLHQFPDNIPISKVRPFLKQENAISQKVTLNRQQLALQPQLVKSVLISALIKNDVETVEFLLPLYQQQEDADSFLLTWSNAVVNKFTGNLNQSISDYRRLIAIQPESLPIRLQLAIALYENQDNTAALDQFEKLRSESLSPPFARLISQYQHYLQQRDQWDIYGYVSYLYDPNVNNAPKQGKTYKNWRPTQTAEKANGTGYGLTLKKRWSLPKGFFSHTNFDLNGKYYWDNKKYNEIQSRLDVGFGYRSGAIEIELSPFVEQFWYAYGDSENASNKGTLHRYFHSLGVNQQFSYWITPNWQWQTKIEFTQYYYTQRKNLNGKSIDLLSQFLYRPNINQYWLVGANYYRKQAQVSYNSFTREAILAAWGQEWLGGISSRLQISYANRRYHGAILDKKNSFLPEFYFVPQKNKEYSLSLSLWHRAVHFWGITPRIIWSYQKTDSNNSFSNYDKNRIYFDFTKTF</sequence>
<evidence type="ECO:0000256" key="2">
    <source>
        <dbReference type="ARBA" id="ARBA00022452"/>
    </source>
</evidence>
<evidence type="ECO:0000256" key="6">
    <source>
        <dbReference type="ARBA" id="ARBA00023237"/>
    </source>
</evidence>
<dbReference type="Proteomes" id="UP000188820">
    <property type="component" value="Unassembled WGS sequence"/>
</dbReference>
<evidence type="ECO:0008006" key="12">
    <source>
        <dbReference type="Google" id="ProtNLM"/>
    </source>
</evidence>
<evidence type="ECO:0000313" key="11">
    <source>
        <dbReference type="Proteomes" id="UP000188820"/>
    </source>
</evidence>
<name>A0ABX3KZ26_9PAST</name>
<keyword evidence="3" id="KW-0812">Transmembrane</keyword>
<feature type="domain" description="Surface lipoprotein assembly modifier C-terminal" evidence="8">
    <location>
        <begin position="198"/>
        <end position="500"/>
    </location>
</feature>
<dbReference type="InterPro" id="IPR057556">
    <property type="entry name" value="TPR_Slam"/>
</dbReference>
<comment type="caution">
    <text evidence="10">The sequence shown here is derived from an EMBL/GenBank/DDBJ whole genome shotgun (WGS) entry which is preliminary data.</text>
</comment>
<dbReference type="InterPro" id="IPR011990">
    <property type="entry name" value="TPR-like_helical_dom_sf"/>
</dbReference>
<gene>
    <name evidence="10" type="ORF">BKG89_01900</name>
</gene>
<organism evidence="10 11">
    <name type="scientific">Rodentibacter caecimuris</name>
    <dbReference type="NCBI Taxonomy" id="1796644"/>
    <lineage>
        <taxon>Bacteria</taxon>
        <taxon>Pseudomonadati</taxon>
        <taxon>Pseudomonadota</taxon>
        <taxon>Gammaproteobacteria</taxon>
        <taxon>Pasteurellales</taxon>
        <taxon>Pasteurellaceae</taxon>
        <taxon>Rodentibacter</taxon>
    </lineage>
</organism>
<reference evidence="10 11" key="1">
    <citation type="submission" date="2016-10" db="EMBL/GenBank/DDBJ databases">
        <title>Rodentibacter gen. nov. and new species.</title>
        <authorList>
            <person name="Christensen H."/>
        </authorList>
    </citation>
    <scope>NUCLEOTIDE SEQUENCE [LARGE SCALE GENOMIC DNA]</scope>
    <source>
        <strain evidence="10 11">1998236014</strain>
    </source>
</reference>
<evidence type="ECO:0000313" key="10">
    <source>
        <dbReference type="EMBL" id="OOF71023.1"/>
    </source>
</evidence>
<comment type="subcellular location">
    <subcellularLocation>
        <location evidence="1">Cell outer membrane</location>
        <topology evidence="1">Multi-pass membrane protein</topology>
    </subcellularLocation>
</comment>
<keyword evidence="4" id="KW-0732">Signal</keyword>
<dbReference type="InterPro" id="IPR007655">
    <property type="entry name" value="Slam_C"/>
</dbReference>
<dbReference type="EMBL" id="MLAA01000005">
    <property type="protein sequence ID" value="OOF71023.1"/>
    <property type="molecule type" value="Genomic_DNA"/>
</dbReference>
<protein>
    <recommendedName>
        <fullName evidence="12">DUF560 domain-containing protein</fullName>
    </recommendedName>
</protein>
<keyword evidence="2" id="KW-1134">Transmembrane beta strand</keyword>
<feature type="domain" description="Surface lipoprotein assembly modifier N-terminal TPR repeats region" evidence="9">
    <location>
        <begin position="67"/>
        <end position="169"/>
    </location>
</feature>
<dbReference type="Pfam" id="PF24575">
    <property type="entry name" value="TPR_Slam"/>
    <property type="match status" value="1"/>
</dbReference>
<evidence type="ECO:0000256" key="7">
    <source>
        <dbReference type="ARBA" id="ARBA00023609"/>
    </source>
</evidence>
<keyword evidence="5" id="KW-0472">Membrane</keyword>